<gene>
    <name evidence="2" type="ORF">DPMN_028540</name>
</gene>
<organism evidence="2 3">
    <name type="scientific">Dreissena polymorpha</name>
    <name type="common">Zebra mussel</name>
    <name type="synonym">Mytilus polymorpha</name>
    <dbReference type="NCBI Taxonomy" id="45954"/>
    <lineage>
        <taxon>Eukaryota</taxon>
        <taxon>Metazoa</taxon>
        <taxon>Spiralia</taxon>
        <taxon>Lophotrochozoa</taxon>
        <taxon>Mollusca</taxon>
        <taxon>Bivalvia</taxon>
        <taxon>Autobranchia</taxon>
        <taxon>Heteroconchia</taxon>
        <taxon>Euheterodonta</taxon>
        <taxon>Imparidentia</taxon>
        <taxon>Neoheterodontei</taxon>
        <taxon>Myida</taxon>
        <taxon>Dreissenoidea</taxon>
        <taxon>Dreissenidae</taxon>
        <taxon>Dreissena</taxon>
    </lineage>
</organism>
<keyword evidence="3" id="KW-1185">Reference proteome</keyword>
<proteinExistence type="predicted"/>
<protein>
    <submittedName>
        <fullName evidence="2">Uncharacterized protein</fullName>
    </submittedName>
</protein>
<dbReference type="Proteomes" id="UP000828390">
    <property type="component" value="Unassembled WGS sequence"/>
</dbReference>
<evidence type="ECO:0000313" key="3">
    <source>
        <dbReference type="Proteomes" id="UP000828390"/>
    </source>
</evidence>
<reference evidence="2" key="2">
    <citation type="submission" date="2020-11" db="EMBL/GenBank/DDBJ databases">
        <authorList>
            <person name="McCartney M.A."/>
            <person name="Auch B."/>
            <person name="Kono T."/>
            <person name="Mallez S."/>
            <person name="Becker A."/>
            <person name="Gohl D.M."/>
            <person name="Silverstein K.A.T."/>
            <person name="Koren S."/>
            <person name="Bechman K.B."/>
            <person name="Herman A."/>
            <person name="Abrahante J.E."/>
            <person name="Garbe J."/>
        </authorList>
    </citation>
    <scope>NUCLEOTIDE SEQUENCE</scope>
    <source>
        <strain evidence="2">Duluth1</strain>
        <tissue evidence="2">Whole animal</tissue>
    </source>
</reference>
<accession>A0A9D4REG3</accession>
<evidence type="ECO:0000313" key="2">
    <source>
        <dbReference type="EMBL" id="KAH3865501.1"/>
    </source>
</evidence>
<reference evidence="2" key="1">
    <citation type="journal article" date="2019" name="bioRxiv">
        <title>The Genome of the Zebra Mussel, Dreissena polymorpha: A Resource for Invasive Species Research.</title>
        <authorList>
            <person name="McCartney M.A."/>
            <person name="Auch B."/>
            <person name="Kono T."/>
            <person name="Mallez S."/>
            <person name="Zhang Y."/>
            <person name="Obille A."/>
            <person name="Becker A."/>
            <person name="Abrahante J.E."/>
            <person name="Garbe J."/>
            <person name="Badalamenti J.P."/>
            <person name="Herman A."/>
            <person name="Mangelson H."/>
            <person name="Liachko I."/>
            <person name="Sullivan S."/>
            <person name="Sone E.D."/>
            <person name="Koren S."/>
            <person name="Silverstein K.A.T."/>
            <person name="Beckman K.B."/>
            <person name="Gohl D.M."/>
        </authorList>
    </citation>
    <scope>NUCLEOTIDE SEQUENCE</scope>
    <source>
        <strain evidence="2">Duluth1</strain>
        <tissue evidence="2">Whole animal</tissue>
    </source>
</reference>
<dbReference type="EMBL" id="JAIWYP010000002">
    <property type="protein sequence ID" value="KAH3865501.1"/>
    <property type="molecule type" value="Genomic_DNA"/>
</dbReference>
<comment type="caution">
    <text evidence="2">The sequence shown here is derived from an EMBL/GenBank/DDBJ whole genome shotgun (WGS) entry which is preliminary data.</text>
</comment>
<dbReference type="AlphaFoldDB" id="A0A9D4REG3"/>
<evidence type="ECO:0000256" key="1">
    <source>
        <dbReference type="SAM" id="MobiDB-lite"/>
    </source>
</evidence>
<feature type="compositionally biased region" description="Basic and acidic residues" evidence="1">
    <location>
        <begin position="12"/>
        <end position="44"/>
    </location>
</feature>
<sequence length="70" mass="8000">MGAKQKNGSLGRVRERESHTDRGTERQTERQDRQIERDRERKAEIGQCIASSCSGGFPNKTCMERQAFSI</sequence>
<name>A0A9D4REG3_DREPO</name>
<feature type="region of interest" description="Disordered" evidence="1">
    <location>
        <begin position="1"/>
        <end position="45"/>
    </location>
</feature>